<feature type="compositionally biased region" description="Low complexity" evidence="1">
    <location>
        <begin position="494"/>
        <end position="509"/>
    </location>
</feature>
<sequence>MATDDRSVSDDASPSLSLTKKHIDALTHRVHRFDAGISKLEAESKAMKKRGDEAGAASLDRKIKVLRDELIELQNEAASAPEIASALGLESRPQAELAEIPAVVKAAKFETMNIELSEAKYQSLTPISSEWPRQGRVVKDGVAEPVQTLGKVRMLVNSEEGQAAENVPFRLEAKDAESGEVLVLRNGHTNKFGYASVNLGNFPITRISDMHIVVGKGGSHEDGGDIQRTPVLNASIATHRDLGVPHQVVIRPELLDKLKPRFPGRDGPELPGTIEDPDDIDIKNSPRSFGLNEEHVDGNCCLRPRTEFPAREYHFRQIVRLNEPLLNFRQKGISRQDVQSPIPFGDESPSVYGLTGGNLLLGTVNMYRQGWYPVGRGLGELLYSLALAPCEHVNLAFVDWSRTQRDTRVESRVQREQMEHELNHDRAIEEVVDSVLTERQTGESGSGGGGASLDLGFFSIGGGGGKTSSTTTGRRSLQASTVQDISDEVTQRASSIRSQRSTVVTTSSQRESERIQTRTVHNHNRNHAMTVQYFQVLSHYSVKTELVEEKPVVLVPYDIDDAIFDDIPSFNKFRLAPSRPITRFLDRHSRLLRRMVPRSYSRAFESLSRLLHCRDVYDIETPYATFSRWNIRLDKAWRPGLTISIETNDGQSFPLTPRGGSADQAPVEFISDPVRADDIEAVRIGFDPVESARVTGNTGIFGLLGDSLNDLLEQTLNHKLTRIEITARTDRSRFVPERQSFRLTVVQPNVTLSNDNPHVSLDITPPTINFDGYRGREHQDYCKLKSLIAYIQSRPMRFLRAIWYMEDPDRRAMRFDRFQFQGNSLLDSIVNKPVGVLGNYVAFELLEGHKLVQIDAPNYVVSSRMVSLPTRGVFAEVFLSCCNATEKRDVERFIDPDQSCQKSAPEITGISPGSRAQGSDTRPSDFATPMINLQNAPAVPNPNGMTAGLNVMGTPDIFRDLSRGAELLQFIDNATKEAFTSTRQHRAAMDAIAGDVVRGLVSAYTGVPIGSSGKPATASSGTSGIQSAPSGSGGNGGAATGSAGDNGALQALTGEMVRQSSPSQVSDHVQTVRRAVESGLLSEGQGNAITNSLLGGTAAGMPDSTAPVIILTAPTSRDGLAFGPATGDKSGALNLSVNVEGEPEGSTGRWTRPNPASMALSSQEDDSITVTPLIPGLQELDYTLRDTAGTALASIKVPLSVPQFIAVREDAAAFDAVLTSYSLDDVKTSVLRAAKETCDLLLRTANVRTVWEMAPFNEALPAQFAAGGAAANRLTVATLRGNPPSPGLAGETLAGTGGIGATVYDETISVWPGAFDDAVASGAAGDVDDATRQVVQQMQGLDFTDLRLKQLAIDIVGRLIGETLAHEVLHSLLGFLIPTGHHNPAVASDIMNRGMDRSFQNRTGFEVIDLANFPDEGSYSDTGIGLINIPTAVTQDLIDQHFPVSI</sequence>
<feature type="compositionally biased region" description="Polar residues" evidence="1">
    <location>
        <begin position="1017"/>
        <end position="1026"/>
    </location>
</feature>
<evidence type="ECO:0000256" key="1">
    <source>
        <dbReference type="SAM" id="MobiDB-lite"/>
    </source>
</evidence>
<feature type="compositionally biased region" description="Low complexity" evidence="1">
    <location>
        <begin position="467"/>
        <end position="476"/>
    </location>
</feature>
<dbReference type="RefSeq" id="WP_035244725.1">
    <property type="nucleotide sequence ID" value="NZ_ARXU01000001.1"/>
</dbReference>
<dbReference type="Proteomes" id="UP000029443">
    <property type="component" value="Unassembled WGS sequence"/>
</dbReference>
<evidence type="ECO:0000313" key="3">
    <source>
        <dbReference type="Proteomes" id="UP000029443"/>
    </source>
</evidence>
<reference evidence="2 3" key="1">
    <citation type="submission" date="2012-09" db="EMBL/GenBank/DDBJ databases">
        <title>Genome Sequence of alkane-degrading Bacterium Alcanivorax jadensis T9.</title>
        <authorList>
            <person name="Lai Q."/>
            <person name="Shao Z."/>
        </authorList>
    </citation>
    <scope>NUCLEOTIDE SEQUENCE [LARGE SCALE GENOMIC DNA]</scope>
    <source>
        <strain evidence="2 3">T9</strain>
    </source>
</reference>
<comment type="caution">
    <text evidence="2">The sequence shown here is derived from an EMBL/GenBank/DDBJ whole genome shotgun (WGS) entry which is preliminary data.</text>
</comment>
<evidence type="ECO:0000313" key="2">
    <source>
        <dbReference type="EMBL" id="KGD63147.1"/>
    </source>
</evidence>
<gene>
    <name evidence="2" type="ORF">T9A_00467</name>
</gene>
<feature type="region of interest" description="Disordered" evidence="1">
    <location>
        <begin position="1008"/>
        <end position="1047"/>
    </location>
</feature>
<proteinExistence type="predicted"/>
<feature type="region of interest" description="Disordered" evidence="1">
    <location>
        <begin position="896"/>
        <end position="922"/>
    </location>
</feature>
<feature type="region of interest" description="Disordered" evidence="1">
    <location>
        <begin position="464"/>
        <end position="512"/>
    </location>
</feature>
<dbReference type="EMBL" id="ARXU01000001">
    <property type="protein sequence ID" value="KGD63147.1"/>
    <property type="molecule type" value="Genomic_DNA"/>
</dbReference>
<accession>A0ABR4WHQ8</accession>
<keyword evidence="3" id="KW-1185">Reference proteome</keyword>
<name>A0ABR4WHQ8_9GAMM</name>
<protein>
    <submittedName>
        <fullName evidence="2">Uncharacterized protein</fullName>
    </submittedName>
</protein>
<organism evidence="2 3">
    <name type="scientific">Alcanivorax jadensis T9</name>
    <dbReference type="NCBI Taxonomy" id="1177181"/>
    <lineage>
        <taxon>Bacteria</taxon>
        <taxon>Pseudomonadati</taxon>
        <taxon>Pseudomonadota</taxon>
        <taxon>Gammaproteobacteria</taxon>
        <taxon>Oceanospirillales</taxon>
        <taxon>Alcanivoracaceae</taxon>
        <taxon>Alcanivorax</taxon>
    </lineage>
</organism>